<dbReference type="Proteomes" id="UP000004836">
    <property type="component" value="Unassembled WGS sequence"/>
</dbReference>
<organism evidence="2 3">
    <name type="scientific">alpha proteobacterium IMCC14465</name>
    <dbReference type="NCBI Taxonomy" id="1220535"/>
    <lineage>
        <taxon>Bacteria</taxon>
        <taxon>Pseudomonadati</taxon>
        <taxon>Pseudomonadota</taxon>
        <taxon>Alphaproteobacteria</taxon>
        <taxon>PS1 clade</taxon>
    </lineage>
</organism>
<dbReference type="STRING" id="1220535.IMCC14465_11110"/>
<feature type="domain" description="Type II secretion system protein GspE N-terminal" evidence="1">
    <location>
        <begin position="72"/>
        <end position="133"/>
    </location>
</feature>
<evidence type="ECO:0000259" key="1">
    <source>
        <dbReference type="Pfam" id="PF05157"/>
    </source>
</evidence>
<dbReference type="InterPro" id="IPR007831">
    <property type="entry name" value="T2SS_GspE_N"/>
</dbReference>
<dbReference type="Gene3D" id="3.30.300.160">
    <property type="entry name" value="Type II secretion system, protein E, N-terminal domain"/>
    <property type="match status" value="1"/>
</dbReference>
<proteinExistence type="predicted"/>
<keyword evidence="3" id="KW-1185">Reference proteome</keyword>
<gene>
    <name evidence="2" type="ORF">IMCC14465_11110</name>
</gene>
<accession>J9A4L4</accession>
<sequence>MIGYSKEVADRVLRILQAGGQLEQDQLRDIMNKQNGKSPEVLSSLIHNGFDEEVIQTILSRAYALRRKTVTPETIDKDILKSLPIKFIKKEGILPLAKEGRFLRVGAVDPTKATLGGQIKALTNFNVEFFVIKHKKAGGLSIERVLHINQTLLHGRRNALWCPTAFRKSFHHAVDNF</sequence>
<evidence type="ECO:0000313" key="3">
    <source>
        <dbReference type="Proteomes" id="UP000004836"/>
    </source>
</evidence>
<dbReference type="AlphaFoldDB" id="J9A4L4"/>
<dbReference type="eggNOG" id="COG2804">
    <property type="taxonomic scope" value="Bacteria"/>
</dbReference>
<dbReference type="InterPro" id="IPR037257">
    <property type="entry name" value="T2SS_E_N_sf"/>
</dbReference>
<dbReference type="EMBL" id="ALYF01000003">
    <property type="protein sequence ID" value="EJW21315.1"/>
    <property type="molecule type" value="Genomic_DNA"/>
</dbReference>
<protein>
    <recommendedName>
        <fullName evidence="1">Type II secretion system protein GspE N-terminal domain-containing protein</fullName>
    </recommendedName>
</protein>
<dbReference type="SUPFAM" id="SSF160246">
    <property type="entry name" value="EspE N-terminal domain-like"/>
    <property type="match status" value="1"/>
</dbReference>
<reference evidence="2 3" key="1">
    <citation type="journal article" date="2012" name="J. Bacteriol.">
        <title>Genome Sequence of Strain IMCC14465, Isolated from the East Sea, Belonging to the PS1 Clade of Alphaproteobacteria.</title>
        <authorList>
            <person name="Yang S.J."/>
            <person name="Kang I."/>
            <person name="Cho J.C."/>
        </authorList>
    </citation>
    <scope>NUCLEOTIDE SEQUENCE [LARGE SCALE GENOMIC DNA]</scope>
    <source>
        <strain evidence="2 3">IMCC14465</strain>
    </source>
</reference>
<name>J9A4L4_9PROT</name>
<evidence type="ECO:0000313" key="2">
    <source>
        <dbReference type="EMBL" id="EJW21315.1"/>
    </source>
</evidence>
<comment type="caution">
    <text evidence="2">The sequence shown here is derived from an EMBL/GenBank/DDBJ whole genome shotgun (WGS) entry which is preliminary data.</text>
</comment>
<dbReference type="Pfam" id="PF05157">
    <property type="entry name" value="MshEN"/>
    <property type="match status" value="1"/>
</dbReference>